<keyword evidence="2" id="KW-0472">Membrane</keyword>
<name>A0A7S3G9B0_9EUKA</name>
<proteinExistence type="predicted"/>
<feature type="compositionally biased region" description="Gly residues" evidence="1">
    <location>
        <begin position="333"/>
        <end position="345"/>
    </location>
</feature>
<dbReference type="EMBL" id="HBIB01022374">
    <property type="protein sequence ID" value="CAE0252371.1"/>
    <property type="molecule type" value="Transcribed_RNA"/>
</dbReference>
<keyword evidence="2" id="KW-1133">Transmembrane helix</keyword>
<feature type="region of interest" description="Disordered" evidence="1">
    <location>
        <begin position="319"/>
        <end position="345"/>
    </location>
</feature>
<evidence type="ECO:0000256" key="1">
    <source>
        <dbReference type="SAM" id="MobiDB-lite"/>
    </source>
</evidence>
<evidence type="ECO:0000256" key="2">
    <source>
        <dbReference type="SAM" id="Phobius"/>
    </source>
</evidence>
<gene>
    <name evidence="3" type="ORF">PBIL07802_LOCUS14598</name>
</gene>
<feature type="transmembrane region" description="Helical" evidence="2">
    <location>
        <begin position="645"/>
        <end position="666"/>
    </location>
</feature>
<organism evidence="3">
    <name type="scientific">Palpitomonas bilix</name>
    <dbReference type="NCBI Taxonomy" id="652834"/>
    <lineage>
        <taxon>Eukaryota</taxon>
        <taxon>Eukaryota incertae sedis</taxon>
    </lineage>
</organism>
<accession>A0A7S3G9B0</accession>
<reference evidence="3" key="1">
    <citation type="submission" date="2021-01" db="EMBL/GenBank/DDBJ databases">
        <authorList>
            <person name="Corre E."/>
            <person name="Pelletier E."/>
            <person name="Niang G."/>
            <person name="Scheremetjew M."/>
            <person name="Finn R."/>
            <person name="Kale V."/>
            <person name="Holt S."/>
            <person name="Cochrane G."/>
            <person name="Meng A."/>
            <person name="Brown T."/>
            <person name="Cohen L."/>
        </authorList>
    </citation>
    <scope>NUCLEOTIDE SEQUENCE</scope>
    <source>
        <strain evidence="3">NIES-2562</strain>
    </source>
</reference>
<protein>
    <submittedName>
        <fullName evidence="3">Uncharacterized protein</fullName>
    </submittedName>
</protein>
<dbReference type="AlphaFoldDB" id="A0A7S3G9B0"/>
<evidence type="ECO:0000313" key="3">
    <source>
        <dbReference type="EMBL" id="CAE0252371.1"/>
    </source>
</evidence>
<keyword evidence="2" id="KW-0812">Transmembrane</keyword>
<sequence>MASDFKLEYDDGTKVTESDFLNALKLSTAAKADSAMVKEVERLMLRFAEYWMADPMDMLTIPDLISEASDWNSGGITTSKEGTIPKNLIPSLIMEGLPAYVQTLRGASPMLPVKNTDLHDDTNNATLFYQYPVASGSFSGGDFYNMQTVFEHEDLANGVPMFWTAKFENSSSQTISLVDLQDESTFNDNIKTPIMKTFKAFVDYAKTHTAPTRSYPPQTQTQEQRQHNAKWGNNMERYQTKMNGFNETPGSFSQLSPLLRSSIIDFKKKEENVQREVQAMFQDMGASTNVGANQMMHNLQFQQDITCYLNLKMQERSQPAGAVSSASASTKGGEMGGGAKDGGMGDLPFLPSHNVPLRAGTSKKKGRDQVEVLRKQVEVSRKHVKGVENEYEISKSDLERKREMNAFSESIGDALNQMLTVLIDCVKTDNKGSLSGTNTHSIVKEIVSARGKPANQHPYKDTLEYEFNMFQRNVQHVLLNENILAISRRQVHDPTKTPQERETTLLDAVSKLVRQMEYKVFVLIAAAHRRMWGDVPVKHRDPSSATDPSLSLTQKIFSKTKTLMFLNSDPEDGGFQVIIRKFGYGLKPALAKIMRNSNSQTLKLKHLFEFLRNEYQKHHEGRTEDGRQKDEVKKEELLDTIEVLYMYYSVVSLCLAISNILGTVVGKSILSEKQWKNGVNILDFLGLILEKQASLRFLCLQPMSQVPKEELQSIVRSNN</sequence>